<dbReference type="RefSeq" id="WP_337336018.1">
    <property type="nucleotide sequence ID" value="NZ_JBBDHC010000018.1"/>
</dbReference>
<dbReference type="Proteomes" id="UP001364472">
    <property type="component" value="Unassembled WGS sequence"/>
</dbReference>
<proteinExistence type="predicted"/>
<evidence type="ECO:0000256" key="1">
    <source>
        <dbReference type="SAM" id="SignalP"/>
    </source>
</evidence>
<feature type="signal peptide" evidence="1">
    <location>
        <begin position="1"/>
        <end position="21"/>
    </location>
</feature>
<name>A0AAW9R9B0_9GAMM</name>
<keyword evidence="3" id="KW-1185">Reference proteome</keyword>
<dbReference type="EMBL" id="JBBDHC010000018">
    <property type="protein sequence ID" value="MEJ1250316.1"/>
    <property type="molecule type" value="Genomic_DNA"/>
</dbReference>
<gene>
    <name evidence="2" type="ORF">WB794_11600</name>
</gene>
<sequence length="253" mass="27061">MSYLTGMVFIALGLVAVSAQAQDAATLQQAERRGAELFDLERVIEAARAAGEDVRAYRRDDEIAGWVATRSGEIYQVTFIRLRRGGEPVGRYRISVNRTGQALGGMERLDDLPLDAREAAQFRARQNAEATPYNACSASYETLVFPDASGGWSAYLMPHAAFSDVLLLGGTYRAQVSGDGNTVTSFGPLASGCAVLQNPADADALRFDDPAGGEINELHAYIGGRAGKPLYVNTGGKSWLVNAGRIQTVPESP</sequence>
<accession>A0AAW9R9B0</accession>
<protein>
    <submittedName>
        <fullName evidence="2">Uncharacterized protein</fullName>
    </submittedName>
</protein>
<keyword evidence="1" id="KW-0732">Signal</keyword>
<reference evidence="2 3" key="1">
    <citation type="journal article" date="2016" name="Antonie Van Leeuwenhoek">
        <title>Denitratimonas tolerans gen. nov., sp. nov., a denitrifying bacterium isolated from a bioreactor for tannery wastewater treatment.</title>
        <authorList>
            <person name="Han S.I."/>
            <person name="Kim J.O."/>
            <person name="Lee Y.R."/>
            <person name="Ekpeghere K.I."/>
            <person name="Koh S.C."/>
            <person name="Whang K.S."/>
        </authorList>
    </citation>
    <scope>NUCLEOTIDE SEQUENCE [LARGE SCALE GENOMIC DNA]</scope>
    <source>
        <strain evidence="2 3">KACC 17565</strain>
    </source>
</reference>
<evidence type="ECO:0000313" key="2">
    <source>
        <dbReference type="EMBL" id="MEJ1250316.1"/>
    </source>
</evidence>
<feature type="chain" id="PRO_5043589331" evidence="1">
    <location>
        <begin position="22"/>
        <end position="253"/>
    </location>
</feature>
<dbReference type="AlphaFoldDB" id="A0AAW9R9B0"/>
<organism evidence="2 3">
    <name type="scientific">Denitratimonas tolerans</name>
    <dbReference type="NCBI Taxonomy" id="1338420"/>
    <lineage>
        <taxon>Bacteria</taxon>
        <taxon>Pseudomonadati</taxon>
        <taxon>Pseudomonadota</taxon>
        <taxon>Gammaproteobacteria</taxon>
        <taxon>Lysobacterales</taxon>
        <taxon>Lysobacteraceae</taxon>
        <taxon>Denitratimonas</taxon>
    </lineage>
</organism>
<evidence type="ECO:0000313" key="3">
    <source>
        <dbReference type="Proteomes" id="UP001364472"/>
    </source>
</evidence>
<comment type="caution">
    <text evidence="2">The sequence shown here is derived from an EMBL/GenBank/DDBJ whole genome shotgun (WGS) entry which is preliminary data.</text>
</comment>